<dbReference type="Pfam" id="PF00015">
    <property type="entry name" value="MCPsignal"/>
    <property type="match status" value="1"/>
</dbReference>
<dbReference type="CDD" id="cd01068">
    <property type="entry name" value="globin_sensor"/>
    <property type="match status" value="1"/>
</dbReference>
<evidence type="ECO:0000313" key="8">
    <source>
        <dbReference type="Proteomes" id="UP000245252"/>
    </source>
</evidence>
<comment type="similarity">
    <text evidence="3">Belongs to the methyl-accepting chemotaxis (MCP) protein family.</text>
</comment>
<dbReference type="RefSeq" id="WP_109456769.1">
    <property type="nucleotide sequence ID" value="NZ_QFBC01000001.1"/>
</dbReference>
<dbReference type="GO" id="GO:0007165">
    <property type="term" value="P:signal transduction"/>
    <property type="evidence" value="ECO:0007669"/>
    <property type="project" value="UniProtKB-KW"/>
</dbReference>
<dbReference type="GO" id="GO:0016020">
    <property type="term" value="C:membrane"/>
    <property type="evidence" value="ECO:0007669"/>
    <property type="project" value="UniProtKB-SubCell"/>
</dbReference>
<dbReference type="SUPFAM" id="SSF46458">
    <property type="entry name" value="Globin-like"/>
    <property type="match status" value="1"/>
</dbReference>
<dbReference type="Proteomes" id="UP000245252">
    <property type="component" value="Unassembled WGS sequence"/>
</dbReference>
<evidence type="ECO:0000259" key="6">
    <source>
        <dbReference type="PROSITE" id="PS50111"/>
    </source>
</evidence>
<comment type="caution">
    <text evidence="7">The sequence shown here is derived from an EMBL/GenBank/DDBJ whole genome shotgun (WGS) entry which is preliminary data.</text>
</comment>
<dbReference type="CDD" id="cd11386">
    <property type="entry name" value="MCP_signal"/>
    <property type="match status" value="1"/>
</dbReference>
<feature type="domain" description="Methyl-accepting transducer" evidence="6">
    <location>
        <begin position="241"/>
        <end position="470"/>
    </location>
</feature>
<evidence type="ECO:0000256" key="5">
    <source>
        <dbReference type="SAM" id="Coils"/>
    </source>
</evidence>
<gene>
    <name evidence="7" type="ORF">DEM27_03505</name>
</gene>
<dbReference type="InterPro" id="IPR044398">
    <property type="entry name" value="Globin-sensor_dom"/>
</dbReference>
<dbReference type="PANTHER" id="PTHR43531:SF11">
    <property type="entry name" value="METHYL-ACCEPTING CHEMOTAXIS PROTEIN 3"/>
    <property type="match status" value="1"/>
</dbReference>
<name>A0A2U2DY58_9HYPH</name>
<dbReference type="AlphaFoldDB" id="A0A2U2DY58"/>
<protein>
    <submittedName>
        <fullName evidence="7">Globin-coupled sensor protein</fullName>
    </submittedName>
</protein>
<dbReference type="InterPro" id="IPR004089">
    <property type="entry name" value="MCPsignal_dom"/>
</dbReference>
<dbReference type="OrthoDB" id="266313at2"/>
<dbReference type="SUPFAM" id="SSF58104">
    <property type="entry name" value="Methyl-accepting chemotaxis protein (MCP) signaling domain"/>
    <property type="match status" value="1"/>
</dbReference>
<dbReference type="InterPro" id="IPR039379">
    <property type="entry name" value="Protoglobin_sensor_dom"/>
</dbReference>
<dbReference type="InterPro" id="IPR009050">
    <property type="entry name" value="Globin-like_sf"/>
</dbReference>
<dbReference type="GO" id="GO:0020037">
    <property type="term" value="F:heme binding"/>
    <property type="evidence" value="ECO:0007669"/>
    <property type="project" value="InterPro"/>
</dbReference>
<dbReference type="SMART" id="SM00283">
    <property type="entry name" value="MA"/>
    <property type="match status" value="1"/>
</dbReference>
<dbReference type="Gene3D" id="1.10.490.10">
    <property type="entry name" value="Globins"/>
    <property type="match status" value="1"/>
</dbReference>
<dbReference type="GO" id="GO:0019825">
    <property type="term" value="F:oxygen binding"/>
    <property type="evidence" value="ECO:0007669"/>
    <property type="project" value="InterPro"/>
</dbReference>
<proteinExistence type="inferred from homology"/>
<dbReference type="InterPro" id="IPR012292">
    <property type="entry name" value="Globin/Proto"/>
</dbReference>
<feature type="coiled-coil region" evidence="5">
    <location>
        <begin position="165"/>
        <end position="192"/>
    </location>
</feature>
<keyword evidence="4" id="KW-0807">Transducer</keyword>
<dbReference type="EMBL" id="QFBC01000001">
    <property type="protein sequence ID" value="PWE58251.1"/>
    <property type="molecule type" value="Genomic_DNA"/>
</dbReference>
<evidence type="ECO:0000256" key="4">
    <source>
        <dbReference type="PROSITE-ProRule" id="PRU00284"/>
    </source>
</evidence>
<evidence type="ECO:0000256" key="3">
    <source>
        <dbReference type="ARBA" id="ARBA00029447"/>
    </source>
</evidence>
<evidence type="ECO:0000256" key="2">
    <source>
        <dbReference type="ARBA" id="ARBA00022500"/>
    </source>
</evidence>
<dbReference type="Pfam" id="PF11563">
    <property type="entry name" value="Protoglobin"/>
    <property type="match status" value="1"/>
</dbReference>
<keyword evidence="5" id="KW-0175">Coiled coil</keyword>
<evidence type="ECO:0000313" key="7">
    <source>
        <dbReference type="EMBL" id="PWE58251.1"/>
    </source>
</evidence>
<evidence type="ECO:0000256" key="1">
    <source>
        <dbReference type="ARBA" id="ARBA00004370"/>
    </source>
</evidence>
<dbReference type="Gene3D" id="1.10.287.950">
    <property type="entry name" value="Methyl-accepting chemotaxis protein"/>
    <property type="match status" value="1"/>
</dbReference>
<organism evidence="7 8">
    <name type="scientific">Metarhizobium album</name>
    <dbReference type="NCBI Taxonomy" id="2182425"/>
    <lineage>
        <taxon>Bacteria</taxon>
        <taxon>Pseudomonadati</taxon>
        <taxon>Pseudomonadota</taxon>
        <taxon>Alphaproteobacteria</taxon>
        <taxon>Hyphomicrobiales</taxon>
        <taxon>Rhizobiaceae</taxon>
        <taxon>Metarhizobium</taxon>
    </lineage>
</organism>
<sequence length="503" mass="54557">MSGHISKSKLLNDRMDFLGLGSEQKRAIADIAPIIVGSLDRSLDLFYAKAKTHPDTKKFFANEAHVQHAKSMQKQHWSRLAGGKIDEGYVDAVSAVGRTHARLGLEPRWYIGAYALILEEIIRAIITAELKGFMLDRKAKKVAGDIAVTMKVAFLDMDYGISVYLEALAQERQKVEEERVRLEAEQEEAMHALDSALNGLAAGDLTSTINQSLAPQFDRLKSNYNKSIAKLENAFSEIIRASKLVSSNTNELSAATDDMAKRTEQQASSLEQTAAAIEQITAISQQSAMRTRDAQAVVRNSAEEAIRSGEVVGQAVQAMSAIETSSQKITQIIGVIDEIAFQTNLLALNAGVEAARAGEAGRGFAVVAQEVRELAQRSANAAKEIKSLIDKSFQDVVLGVSLVNKTGEALTSIGQQVHSINEHITAIASSAQEQSAGVNEINTAINNMDRVTQQNAAMVQETNMSTRNLTEASNTLARLVASFTVSGSVRFQENGASFQRRYA</sequence>
<dbReference type="PANTHER" id="PTHR43531">
    <property type="entry name" value="PROTEIN ICFG"/>
    <property type="match status" value="1"/>
</dbReference>
<dbReference type="InterPro" id="IPR051310">
    <property type="entry name" value="MCP_chemotaxis"/>
</dbReference>
<accession>A0A2U2DY58</accession>
<reference evidence="7 8" key="1">
    <citation type="submission" date="2018-05" db="EMBL/GenBank/DDBJ databases">
        <title>The draft genome of strain NS-104.</title>
        <authorList>
            <person name="Hang P."/>
            <person name="Jiang J."/>
        </authorList>
    </citation>
    <scope>NUCLEOTIDE SEQUENCE [LARGE SCALE GENOMIC DNA]</scope>
    <source>
        <strain evidence="7 8">NS-104</strain>
    </source>
</reference>
<dbReference type="PROSITE" id="PS50111">
    <property type="entry name" value="CHEMOTAXIS_TRANSDUC_2"/>
    <property type="match status" value="1"/>
</dbReference>
<keyword evidence="8" id="KW-1185">Reference proteome</keyword>
<comment type="subcellular location">
    <subcellularLocation>
        <location evidence="1">Membrane</location>
    </subcellularLocation>
</comment>
<dbReference type="GO" id="GO:0006935">
    <property type="term" value="P:chemotaxis"/>
    <property type="evidence" value="ECO:0007669"/>
    <property type="project" value="UniProtKB-KW"/>
</dbReference>
<keyword evidence="2" id="KW-0145">Chemotaxis</keyword>
<dbReference type="FunFam" id="1.10.287.950:FF:000001">
    <property type="entry name" value="Methyl-accepting chemotaxis sensory transducer"/>
    <property type="match status" value="1"/>
</dbReference>